<gene>
    <name evidence="2" type="ORF">BYL167_LOCUS49033</name>
    <name evidence="4" type="ORF">BYL167_LOCUS66376</name>
    <name evidence="3" type="ORF">GIL414_LOCUS55417</name>
    <name evidence="5" type="ORF">GIL414_LOCUS80064</name>
</gene>
<sequence>MDALELVSLLFLISASCSNGLPRFANYIQDHMVLQRAPQSAVIWGFGGPAKLTT</sequence>
<comment type="caution">
    <text evidence="4">The sequence shown here is derived from an EMBL/GenBank/DDBJ whole genome shotgun (WGS) entry which is preliminary data.</text>
</comment>
<feature type="non-terminal residue" evidence="4">
    <location>
        <position position="1"/>
    </location>
</feature>
<protein>
    <submittedName>
        <fullName evidence="4">Uncharacterized protein</fullName>
    </submittedName>
</protein>
<feature type="signal peptide" evidence="1">
    <location>
        <begin position="1"/>
        <end position="20"/>
    </location>
</feature>
<dbReference type="EMBL" id="CAJOBJ010353946">
    <property type="protein sequence ID" value="CAF5211791.1"/>
    <property type="molecule type" value="Genomic_DNA"/>
</dbReference>
<dbReference type="EMBL" id="CAJOBJ010196726">
    <property type="protein sequence ID" value="CAF4970884.1"/>
    <property type="molecule type" value="Genomic_DNA"/>
</dbReference>
<dbReference type="AlphaFoldDB" id="A0A8S3FCP5"/>
<dbReference type="Proteomes" id="UP000681967">
    <property type="component" value="Unassembled WGS sequence"/>
</dbReference>
<keyword evidence="1" id="KW-0732">Signal</keyword>
<evidence type="ECO:0000313" key="4">
    <source>
        <dbReference type="EMBL" id="CAF5116003.1"/>
    </source>
</evidence>
<evidence type="ECO:0000313" key="6">
    <source>
        <dbReference type="Proteomes" id="UP000681967"/>
    </source>
</evidence>
<evidence type="ECO:0000313" key="3">
    <source>
        <dbReference type="EMBL" id="CAF4970884.1"/>
    </source>
</evidence>
<evidence type="ECO:0000313" key="5">
    <source>
        <dbReference type="EMBL" id="CAF5211791.1"/>
    </source>
</evidence>
<reference evidence="4" key="1">
    <citation type="submission" date="2021-02" db="EMBL/GenBank/DDBJ databases">
        <authorList>
            <person name="Nowell W R."/>
        </authorList>
    </citation>
    <scope>NUCLEOTIDE SEQUENCE</scope>
</reference>
<feature type="chain" id="PRO_5036273982" evidence="1">
    <location>
        <begin position="21"/>
        <end position="54"/>
    </location>
</feature>
<evidence type="ECO:0000313" key="2">
    <source>
        <dbReference type="EMBL" id="CAF4821910.1"/>
    </source>
</evidence>
<name>A0A8S3FCP5_9BILA</name>
<accession>A0A8S3FCP5</accession>
<dbReference type="EMBL" id="CAJOBH010144890">
    <property type="protein sequence ID" value="CAF4821910.1"/>
    <property type="molecule type" value="Genomic_DNA"/>
</dbReference>
<organism evidence="4 6">
    <name type="scientific">Rotaria magnacalcarata</name>
    <dbReference type="NCBI Taxonomy" id="392030"/>
    <lineage>
        <taxon>Eukaryota</taxon>
        <taxon>Metazoa</taxon>
        <taxon>Spiralia</taxon>
        <taxon>Gnathifera</taxon>
        <taxon>Rotifera</taxon>
        <taxon>Eurotatoria</taxon>
        <taxon>Bdelloidea</taxon>
        <taxon>Philodinida</taxon>
        <taxon>Philodinidae</taxon>
        <taxon>Rotaria</taxon>
    </lineage>
</organism>
<proteinExistence type="predicted"/>
<dbReference type="Proteomes" id="UP000681720">
    <property type="component" value="Unassembled WGS sequence"/>
</dbReference>
<dbReference type="EMBL" id="CAJOBH010243100">
    <property type="protein sequence ID" value="CAF5116003.1"/>
    <property type="molecule type" value="Genomic_DNA"/>
</dbReference>
<evidence type="ECO:0000256" key="1">
    <source>
        <dbReference type="SAM" id="SignalP"/>
    </source>
</evidence>